<protein>
    <submittedName>
        <fullName evidence="4">Metallophosphoesterase</fullName>
    </submittedName>
</protein>
<dbReference type="RefSeq" id="WP_244818849.1">
    <property type="nucleotide sequence ID" value="NZ_CP112998.1"/>
</dbReference>
<evidence type="ECO:0000259" key="3">
    <source>
        <dbReference type="Pfam" id="PF00149"/>
    </source>
</evidence>
<evidence type="ECO:0000256" key="2">
    <source>
        <dbReference type="SAM" id="MobiDB-lite"/>
    </source>
</evidence>
<dbReference type="Pfam" id="PF00149">
    <property type="entry name" value="Metallophos"/>
    <property type="match status" value="1"/>
</dbReference>
<keyword evidence="1" id="KW-0732">Signal</keyword>
<dbReference type="KEGG" id="dpf:ON006_08785"/>
<dbReference type="EMBL" id="CP112998">
    <property type="protein sequence ID" value="WAC14043.1"/>
    <property type="molecule type" value="Genomic_DNA"/>
</dbReference>
<dbReference type="Proteomes" id="UP001164653">
    <property type="component" value="Chromosome"/>
</dbReference>
<keyword evidence="5" id="KW-1185">Reference proteome</keyword>
<name>A0A9E8SME5_9BACT</name>
<dbReference type="AlphaFoldDB" id="A0A9E8SME5"/>
<accession>A0A9E8SME5</accession>
<organism evidence="4 5">
    <name type="scientific">Dyadobacter pollutisoli</name>
    <dbReference type="NCBI Taxonomy" id="2910158"/>
    <lineage>
        <taxon>Bacteria</taxon>
        <taxon>Pseudomonadati</taxon>
        <taxon>Bacteroidota</taxon>
        <taxon>Cytophagia</taxon>
        <taxon>Cytophagales</taxon>
        <taxon>Spirosomataceae</taxon>
        <taxon>Dyadobacter</taxon>
    </lineage>
</organism>
<proteinExistence type="predicted"/>
<dbReference type="InterPro" id="IPR004843">
    <property type="entry name" value="Calcineurin-like_PHP"/>
</dbReference>
<dbReference type="Gene3D" id="3.60.21.10">
    <property type="match status" value="1"/>
</dbReference>
<sequence>MFRYETAPKFKKPVFKKHQPDDSNKFQPLPKPTGKYPYHLDLESIKPLPDQQRMAFHMMGDTGSIRHVDFLKLVVTELVEQYAEKDDLQFLYHLGDIVYNHGEAHEYERQFFKPFEKYPAPIFAIPGNHDSDVNPDSRRPYKSLDAFTRVFCDTERRTVSFSGGAERLSMVQPNIFWTLVTPLANIIGLYSNVTKFGVVTDEERSWLIEELRRAQLERPDKAIIVCQHHAPYSADINHGASIPMITFLEGVFEETGIRPDAVFSGHVHNYQRFTKHYEDGKTLSYIVAGSGGYDELHPVATTDDRRFDPNNALFENVDLEYFCDDKHGFLKIILEKKDGKLSLTGEFYTIPHEKKPEPGMTAVLADRFVIEI</sequence>
<dbReference type="SUPFAM" id="SSF56300">
    <property type="entry name" value="Metallo-dependent phosphatases"/>
    <property type="match status" value="1"/>
</dbReference>
<feature type="domain" description="Calcineurin-like phosphoesterase" evidence="3">
    <location>
        <begin position="75"/>
        <end position="270"/>
    </location>
</feature>
<evidence type="ECO:0000313" key="4">
    <source>
        <dbReference type="EMBL" id="WAC14043.1"/>
    </source>
</evidence>
<dbReference type="GO" id="GO:0003993">
    <property type="term" value="F:acid phosphatase activity"/>
    <property type="evidence" value="ECO:0007669"/>
    <property type="project" value="InterPro"/>
</dbReference>
<dbReference type="PANTHER" id="PTHR22953">
    <property type="entry name" value="ACID PHOSPHATASE RELATED"/>
    <property type="match status" value="1"/>
</dbReference>
<evidence type="ECO:0000313" key="5">
    <source>
        <dbReference type="Proteomes" id="UP001164653"/>
    </source>
</evidence>
<feature type="region of interest" description="Disordered" evidence="2">
    <location>
        <begin position="13"/>
        <end position="33"/>
    </location>
</feature>
<reference evidence="4" key="1">
    <citation type="submission" date="2022-11" db="EMBL/GenBank/DDBJ databases">
        <title>Dyadobacter pollutisoli sp. nov., isolated from plastic dumped soil.</title>
        <authorList>
            <person name="Kim J.M."/>
            <person name="Kim K.R."/>
            <person name="Lee J.K."/>
            <person name="Hao L."/>
            <person name="Jeon C.O."/>
        </authorList>
    </citation>
    <scope>NUCLEOTIDE SEQUENCE</scope>
    <source>
        <strain evidence="4">U1</strain>
    </source>
</reference>
<dbReference type="PANTHER" id="PTHR22953:SF153">
    <property type="entry name" value="PURPLE ACID PHOSPHATASE"/>
    <property type="match status" value="1"/>
</dbReference>
<evidence type="ECO:0000256" key="1">
    <source>
        <dbReference type="ARBA" id="ARBA00022729"/>
    </source>
</evidence>
<gene>
    <name evidence="4" type="ORF">ON006_08785</name>
</gene>
<dbReference type="InterPro" id="IPR029052">
    <property type="entry name" value="Metallo-depent_PP-like"/>
</dbReference>
<dbReference type="InterPro" id="IPR039331">
    <property type="entry name" value="PAPs-like"/>
</dbReference>